<dbReference type="InterPro" id="IPR012334">
    <property type="entry name" value="Pectin_lyas_fold"/>
</dbReference>
<dbReference type="EMBL" id="MLAK01001113">
    <property type="protein sequence ID" value="OHS97481.1"/>
    <property type="molecule type" value="Genomic_DNA"/>
</dbReference>
<dbReference type="SUPFAM" id="SSF51126">
    <property type="entry name" value="Pectin lyase-like"/>
    <property type="match status" value="1"/>
</dbReference>
<evidence type="ECO:0008006" key="3">
    <source>
        <dbReference type="Google" id="ProtNLM"/>
    </source>
</evidence>
<proteinExistence type="predicted"/>
<evidence type="ECO:0000313" key="2">
    <source>
        <dbReference type="Proteomes" id="UP000179807"/>
    </source>
</evidence>
<dbReference type="Gene3D" id="2.160.20.10">
    <property type="entry name" value="Single-stranded right-handed beta-helix, Pectin lyase-like"/>
    <property type="match status" value="1"/>
</dbReference>
<evidence type="ECO:0000313" key="1">
    <source>
        <dbReference type="EMBL" id="OHS97481.1"/>
    </source>
</evidence>
<dbReference type="AlphaFoldDB" id="A0A1J4JFP3"/>
<dbReference type="InterPro" id="IPR011050">
    <property type="entry name" value="Pectin_lyase_fold/virulence"/>
</dbReference>
<dbReference type="GeneID" id="94845453"/>
<dbReference type="Pfam" id="PF12541">
    <property type="entry name" value="DUF3737"/>
    <property type="match status" value="1"/>
</dbReference>
<accession>A0A1J4JFP3</accession>
<dbReference type="Proteomes" id="UP000179807">
    <property type="component" value="Unassembled WGS sequence"/>
</dbReference>
<organism evidence="1 2">
    <name type="scientific">Tritrichomonas foetus</name>
    <dbReference type="NCBI Taxonomy" id="1144522"/>
    <lineage>
        <taxon>Eukaryota</taxon>
        <taxon>Metamonada</taxon>
        <taxon>Parabasalia</taxon>
        <taxon>Tritrichomonadida</taxon>
        <taxon>Tritrichomonadidae</taxon>
        <taxon>Tritrichomonas</taxon>
    </lineage>
</organism>
<comment type="caution">
    <text evidence="1">The sequence shown here is derived from an EMBL/GenBank/DDBJ whole genome shotgun (WGS) entry which is preliminary data.</text>
</comment>
<dbReference type="RefSeq" id="XP_068350618.1">
    <property type="nucleotide sequence ID" value="XM_068510749.1"/>
</dbReference>
<sequence length="360" mass="40901">MGFYRFTSKSSPKIEDEKIVDIEIIVSPQKSKILDMTSFDNIDLEQMGGKDMIGSLDGNLKTIPNPHGQNIKDGLVNYEIYEDEAHDEERAFYGLDKIYLERCKIDGPADGESAFKECTNVIVNNCDINLRYPFWHSSEIKMINCRMPETCRASIWYSQNIETTGSQLHGIKAFRECENITISNCDVQSEEFGWRCSNINVENTKITSVYPFFECKNINATNLTLGGKYSFQYLEKATFTNCNIDTKDAFWHSKDVTVYDSVVKGEYLAWYSTNLKLVRCKIIGTQPFCYTKGLVLEDCEMIDCDLSFELSDVVASVKGNITSVKNPKSGSIIADSIGEIINDDIRRRPSTCTITIRKEQ</sequence>
<dbReference type="InterPro" id="IPR022208">
    <property type="entry name" value="DUF3737"/>
</dbReference>
<reference evidence="1" key="1">
    <citation type="submission" date="2016-10" db="EMBL/GenBank/DDBJ databases">
        <authorList>
            <person name="Benchimol M."/>
            <person name="Almeida L.G."/>
            <person name="Vasconcelos A.T."/>
            <person name="Perreira-Neves A."/>
            <person name="Rosa I.A."/>
            <person name="Tasca T."/>
            <person name="Bogo M.R."/>
            <person name="de Souza W."/>
        </authorList>
    </citation>
    <scope>NUCLEOTIDE SEQUENCE [LARGE SCALE GENOMIC DNA]</scope>
    <source>
        <strain evidence="1">K</strain>
    </source>
</reference>
<protein>
    <recommendedName>
        <fullName evidence="3">DUF3737 family protein</fullName>
    </recommendedName>
</protein>
<dbReference type="VEuPathDB" id="TrichDB:TRFO_36302"/>
<gene>
    <name evidence="1" type="ORF">TRFO_36302</name>
</gene>
<keyword evidence="2" id="KW-1185">Reference proteome</keyword>
<name>A0A1J4JFP3_9EUKA</name>
<dbReference type="OrthoDB" id="2104657at2759"/>